<reference evidence="2 3" key="1">
    <citation type="journal article" date="2023" name="Int. J. Syst. Evol. Microbiol.">
        <title>Streptococcus sciuri sp. nov., Staphylococcus marylandisciuri sp. nov. and Staphylococcus americanisciuri sp. nov., isolated from faeces of eastern grey squirrel (Sciurus carolinensis).</title>
        <authorList>
            <person name="Volokhov D.V."/>
            <person name="Zagorodnyaya T.A."/>
            <person name="Furtak V.A."/>
            <person name="Nattanmai G."/>
            <person name="Randall L."/>
            <person name="Jose S."/>
            <person name="Gao Y."/>
            <person name="Eisenberg T."/>
            <person name="Delmonte P."/>
            <person name="Blom J."/>
            <person name="Mitchell K.K."/>
        </authorList>
    </citation>
    <scope>NUCLEOTIDE SEQUENCE [LARGE SCALE GENOMIC DNA]</scope>
    <source>
        <strain evidence="2 3">SQ9-PEA</strain>
    </source>
</reference>
<feature type="domain" description="DNA/pantothenate metabolism flavoprotein C-terminal" evidence="1">
    <location>
        <begin position="2"/>
        <end position="97"/>
    </location>
</feature>
<keyword evidence="3" id="KW-1185">Reference proteome</keyword>
<dbReference type="RefSeq" id="WP_259136937.1">
    <property type="nucleotide sequence ID" value="NZ_JANUXX010000001.1"/>
</dbReference>
<organism evidence="2 3">
    <name type="scientific">Streptococcus sciuri</name>
    <dbReference type="NCBI Taxonomy" id="2973939"/>
    <lineage>
        <taxon>Bacteria</taxon>
        <taxon>Bacillati</taxon>
        <taxon>Bacillota</taxon>
        <taxon>Bacilli</taxon>
        <taxon>Lactobacillales</taxon>
        <taxon>Streptococcaceae</taxon>
        <taxon>Streptococcus</taxon>
    </lineage>
</organism>
<dbReference type="InterPro" id="IPR011848">
    <property type="entry name" value="CoaB_strep"/>
</dbReference>
<feature type="domain" description="DNA/pantothenate metabolism flavoprotein C-terminal" evidence="1">
    <location>
        <begin position="114"/>
        <end position="225"/>
    </location>
</feature>
<proteinExistence type="predicted"/>
<dbReference type="Proteomes" id="UP001206548">
    <property type="component" value="Unassembled WGS sequence"/>
</dbReference>
<comment type="caution">
    <text evidence="2">The sequence shown here is derived from an EMBL/GenBank/DDBJ whole genome shotgun (WGS) entry which is preliminary data.</text>
</comment>
<evidence type="ECO:0000259" key="1">
    <source>
        <dbReference type="Pfam" id="PF04127"/>
    </source>
</evidence>
<dbReference type="NCBIfam" id="TIGR02114">
    <property type="entry name" value="coaB_strep"/>
    <property type="match status" value="1"/>
</dbReference>
<dbReference type="Pfam" id="PF04127">
    <property type="entry name" value="DFP"/>
    <property type="match status" value="2"/>
</dbReference>
<dbReference type="EMBL" id="JANUXX010000001">
    <property type="protein sequence ID" value="MCS4487682.1"/>
    <property type="molecule type" value="Genomic_DNA"/>
</dbReference>
<accession>A0ABT2F5H2</accession>
<keyword evidence="2" id="KW-0436">Ligase</keyword>
<dbReference type="Gene3D" id="3.40.50.10300">
    <property type="entry name" value="CoaB-like"/>
    <property type="match status" value="1"/>
</dbReference>
<evidence type="ECO:0000313" key="3">
    <source>
        <dbReference type="Proteomes" id="UP001206548"/>
    </source>
</evidence>
<evidence type="ECO:0000313" key="2">
    <source>
        <dbReference type="EMBL" id="MCS4487682.1"/>
    </source>
</evidence>
<dbReference type="InterPro" id="IPR007085">
    <property type="entry name" value="DNA/pantothenate-metab_flavo_C"/>
</dbReference>
<sequence>MKILITSGGTTEEIDRVRGITNHATGALGSLIAQTFLDKGHDVTLVTTKQAIKPSQHPNLTVKIVSNVNHLKELLEPLVKTQEAIIHSMAVSDYSPIYMTDLESVCEADDLTSFLNQKNTETKISSDSDYQVLFLKKTPKIISHIKIWNPDILLIGFKLLVNVPKEELFCIARESLRRNQADYILANDLAEIDTKRHHAYLLTENTAFEAHNKKEIAQLIYEKVVTHD</sequence>
<name>A0ABT2F5H2_9STRE</name>
<gene>
    <name evidence="2" type="ORF">NXS10_01645</name>
</gene>
<dbReference type="GO" id="GO:0004632">
    <property type="term" value="F:phosphopantothenate--cysteine ligase activity"/>
    <property type="evidence" value="ECO:0007669"/>
    <property type="project" value="UniProtKB-EC"/>
</dbReference>
<dbReference type="InterPro" id="IPR035929">
    <property type="entry name" value="CoaB-like_sf"/>
</dbReference>
<dbReference type="SUPFAM" id="SSF102645">
    <property type="entry name" value="CoaB-like"/>
    <property type="match status" value="1"/>
</dbReference>
<dbReference type="NCBIfam" id="NF005231">
    <property type="entry name" value="PRK06732.1"/>
    <property type="match status" value="1"/>
</dbReference>
<dbReference type="EC" id="6.3.2.5" evidence="2"/>
<protein>
    <submittedName>
        <fullName evidence="2">Phosphopantothenate--cysteine ligase</fullName>
        <ecNumber evidence="2">6.3.2.5</ecNumber>
    </submittedName>
</protein>